<gene>
    <name evidence="1" type="ORF">QWJ38_15920</name>
</gene>
<organism evidence="1 2">
    <name type="scientific">Roseateles violae</name>
    <dbReference type="NCBI Taxonomy" id="3058042"/>
    <lineage>
        <taxon>Bacteria</taxon>
        <taxon>Pseudomonadati</taxon>
        <taxon>Pseudomonadota</taxon>
        <taxon>Betaproteobacteria</taxon>
        <taxon>Burkholderiales</taxon>
        <taxon>Sphaerotilaceae</taxon>
        <taxon>Roseateles</taxon>
    </lineage>
</organism>
<dbReference type="RefSeq" id="WP_290360086.1">
    <property type="nucleotide sequence ID" value="NZ_JAUHHC010000004.1"/>
</dbReference>
<protein>
    <recommendedName>
        <fullName evidence="3">Glycosyl transferase family 25</fullName>
    </recommendedName>
</protein>
<dbReference type="EMBL" id="JAUHHC010000004">
    <property type="protein sequence ID" value="MDN3921776.1"/>
    <property type="molecule type" value="Genomic_DNA"/>
</dbReference>
<evidence type="ECO:0008006" key="3">
    <source>
        <dbReference type="Google" id="ProtNLM"/>
    </source>
</evidence>
<reference evidence="1 2" key="1">
    <citation type="submission" date="2023-06" db="EMBL/GenBank/DDBJ databases">
        <title>Pelomonas sp. PFR6 16S ribosomal RNA gene Genome sequencing and assembly.</title>
        <authorList>
            <person name="Woo H."/>
        </authorList>
    </citation>
    <scope>NUCLEOTIDE SEQUENCE [LARGE SCALE GENOMIC DNA]</scope>
    <source>
        <strain evidence="1 2">PFR6</strain>
    </source>
</reference>
<dbReference type="Proteomes" id="UP001228044">
    <property type="component" value="Unassembled WGS sequence"/>
</dbReference>
<comment type="caution">
    <text evidence="1">The sequence shown here is derived from an EMBL/GenBank/DDBJ whole genome shotgun (WGS) entry which is preliminary data.</text>
</comment>
<evidence type="ECO:0000313" key="1">
    <source>
        <dbReference type="EMBL" id="MDN3921776.1"/>
    </source>
</evidence>
<keyword evidence="2" id="KW-1185">Reference proteome</keyword>
<name>A0ABT8DU11_9BURK</name>
<proteinExistence type="predicted"/>
<evidence type="ECO:0000313" key="2">
    <source>
        <dbReference type="Proteomes" id="UP001228044"/>
    </source>
</evidence>
<sequence>MLKIYAINLDKRADRWNDLQATSLSKGLNPAAIQRWPAVADADFGALGCAKSHVAALSHFLTQESAPYCLVLEDDFELVRPWGEFVNAFNALANERVDWDALLLMGTAVLAPPPREPGVARLLEAQSAAAYLVSRRYAPAVLACFADCIPQMEALRGLQPRAAVTARLAIDQAWKTLQRRDRWYIFSPAFGRQRPSFSDIEQRDVNYDAMTYGLTAA</sequence>
<accession>A0ABT8DU11</accession>